<protein>
    <submittedName>
        <fullName evidence="3">GDSL-type esterase/lipase family protein</fullName>
    </submittedName>
</protein>
<dbReference type="EMBL" id="JAULRT010000034">
    <property type="protein sequence ID" value="MDO3381233.1"/>
    <property type="molecule type" value="Genomic_DNA"/>
</dbReference>
<reference evidence="3" key="1">
    <citation type="submission" date="2023-07" db="EMBL/GenBank/DDBJ databases">
        <title>Gilvimarinus algae sp. nov., isolated from the surface of Kelp.</title>
        <authorList>
            <person name="Sun Y.Y."/>
            <person name="Gong Y."/>
            <person name="Du Z.J."/>
        </authorList>
    </citation>
    <scope>NUCLEOTIDE SEQUENCE</scope>
    <source>
        <strain evidence="3">SDUM040014</strain>
    </source>
</reference>
<dbReference type="Pfam" id="PF13472">
    <property type="entry name" value="Lipase_GDSL_2"/>
    <property type="match status" value="1"/>
</dbReference>
<proteinExistence type="predicted"/>
<keyword evidence="4" id="KW-1185">Reference proteome</keyword>
<organism evidence="3 4">
    <name type="scientific">Gilvimarinus algae</name>
    <dbReference type="NCBI Taxonomy" id="3058037"/>
    <lineage>
        <taxon>Bacteria</taxon>
        <taxon>Pseudomonadati</taxon>
        <taxon>Pseudomonadota</taxon>
        <taxon>Gammaproteobacteria</taxon>
        <taxon>Cellvibrionales</taxon>
        <taxon>Cellvibrionaceae</taxon>
        <taxon>Gilvimarinus</taxon>
    </lineage>
</organism>
<dbReference type="RefSeq" id="WP_302711363.1">
    <property type="nucleotide sequence ID" value="NZ_JAULRT010000034.1"/>
</dbReference>
<sequence>MPKHPLLPLLSFLMLTACQEKAPNLEEGLTLWPQQNNTQLAFYNDKGNGVFSVPRSTLDERFTLTQKGEHLHMSLKDNPWAGIQFTLPEAVDLSPYREQGVVALEVNVEASSELSMEVQLGCGEGCLRRRELHSEFVDLEGQGWQPVRIPFSCFAREGDEFDSVAQPLALAMGGSGELSLRSARMLPAGEANIQCTDYDKLAVTPATLNPHWARPWWLPRHEEKKAIAAQEEIQLVFLGDSITQGWEKEGRAVWQERYAPRGALNLGFGGDRTENVLWRLQQGAVDKMAPKALVLMIGTNNTGHRQDAAEVTAAGVKAILDELKARLPDTRILLLGIFPRGAEADDPLRQLNADINRLIEQFADGEQVVYRNINRVFLDDEGRLSSDIMPDYLHPNEVGYRLWADAMDKEIEQLMQ</sequence>
<dbReference type="SUPFAM" id="SSF52266">
    <property type="entry name" value="SGNH hydrolase"/>
    <property type="match status" value="1"/>
</dbReference>
<dbReference type="InterPro" id="IPR041443">
    <property type="entry name" value="Exop_C"/>
</dbReference>
<dbReference type="Gene3D" id="3.40.50.1110">
    <property type="entry name" value="SGNH hydrolase"/>
    <property type="match status" value="1"/>
</dbReference>
<evidence type="ECO:0000313" key="4">
    <source>
        <dbReference type="Proteomes" id="UP001168380"/>
    </source>
</evidence>
<dbReference type="Pfam" id="PF18559">
    <property type="entry name" value="Exop_C"/>
    <property type="match status" value="1"/>
</dbReference>
<dbReference type="PROSITE" id="PS51257">
    <property type="entry name" value="PROKAR_LIPOPROTEIN"/>
    <property type="match status" value="1"/>
</dbReference>
<dbReference type="Proteomes" id="UP001168380">
    <property type="component" value="Unassembled WGS sequence"/>
</dbReference>
<dbReference type="PANTHER" id="PTHR30383">
    <property type="entry name" value="THIOESTERASE 1/PROTEASE 1/LYSOPHOSPHOLIPASE L1"/>
    <property type="match status" value="1"/>
</dbReference>
<dbReference type="InterPro" id="IPR013830">
    <property type="entry name" value="SGNH_hydro"/>
</dbReference>
<feature type="domain" description="ExoP galactose-binding-like" evidence="2">
    <location>
        <begin position="71"/>
        <end position="184"/>
    </location>
</feature>
<comment type="caution">
    <text evidence="3">The sequence shown here is derived from an EMBL/GenBank/DDBJ whole genome shotgun (WGS) entry which is preliminary data.</text>
</comment>
<accession>A0ABT8TCX2</accession>
<dbReference type="PANTHER" id="PTHR30383:SF32">
    <property type="entry name" value="SGNH-HYDROLASE"/>
    <property type="match status" value="1"/>
</dbReference>
<name>A0ABT8TCX2_9GAMM</name>
<dbReference type="Gene3D" id="2.60.120.430">
    <property type="entry name" value="Galactose-binding lectin"/>
    <property type="match status" value="1"/>
</dbReference>
<evidence type="ECO:0000313" key="3">
    <source>
        <dbReference type="EMBL" id="MDO3381233.1"/>
    </source>
</evidence>
<dbReference type="InterPro" id="IPR051532">
    <property type="entry name" value="Ester_Hydrolysis_Enzymes"/>
</dbReference>
<gene>
    <name evidence="3" type="ORF">QWI16_03550</name>
</gene>
<dbReference type="CDD" id="cd01820">
    <property type="entry name" value="PAF_acetylesterase_like"/>
    <property type="match status" value="1"/>
</dbReference>
<evidence type="ECO:0000259" key="2">
    <source>
        <dbReference type="Pfam" id="PF18559"/>
    </source>
</evidence>
<evidence type="ECO:0000259" key="1">
    <source>
        <dbReference type="Pfam" id="PF13472"/>
    </source>
</evidence>
<dbReference type="InterPro" id="IPR036514">
    <property type="entry name" value="SGNH_hydro_sf"/>
</dbReference>
<feature type="domain" description="SGNH hydrolase-type esterase" evidence="1">
    <location>
        <begin position="237"/>
        <end position="402"/>
    </location>
</feature>